<reference evidence="22 23" key="1">
    <citation type="submission" date="2021-07" db="EMBL/GenBank/DDBJ databases">
        <title>Complete genome sequence of nontuberculous Mycobacterium sp. TY59.</title>
        <authorList>
            <person name="Fukushima K."/>
        </authorList>
    </citation>
    <scope>NUCLEOTIDE SEQUENCE [LARGE SCALE GENOMIC DNA]</scope>
    <source>
        <strain evidence="22 23">TY59</strain>
    </source>
</reference>
<comment type="catalytic activity">
    <reaction evidence="20">
        <text>cholesterol + NADPH + O2 + H(+) = 7-dehydrocholesterol + NADP(+) + 2 H2O</text>
        <dbReference type="Rhea" id="RHEA:45024"/>
        <dbReference type="ChEBI" id="CHEBI:15377"/>
        <dbReference type="ChEBI" id="CHEBI:15378"/>
        <dbReference type="ChEBI" id="CHEBI:15379"/>
        <dbReference type="ChEBI" id="CHEBI:16113"/>
        <dbReference type="ChEBI" id="CHEBI:17759"/>
        <dbReference type="ChEBI" id="CHEBI:57783"/>
        <dbReference type="ChEBI" id="CHEBI:58349"/>
        <dbReference type="EC" id="1.14.19.21"/>
    </reaction>
    <physiologicalReaction direction="left-to-right" evidence="20">
        <dbReference type="Rhea" id="RHEA:45025"/>
    </physiologicalReaction>
</comment>
<dbReference type="PANTHER" id="PTHR21266:SF32">
    <property type="entry name" value="CHOLESTEROL 7-DESATURASE NVD"/>
    <property type="match status" value="1"/>
</dbReference>
<evidence type="ECO:0000256" key="18">
    <source>
        <dbReference type="ARBA" id="ARBA00046982"/>
    </source>
</evidence>
<evidence type="ECO:0000256" key="3">
    <source>
        <dbReference type="ARBA" id="ARBA00004972"/>
    </source>
</evidence>
<comment type="similarity">
    <text evidence="15">Belongs to the cholesterol 7-desaturase family.</text>
</comment>
<dbReference type="SUPFAM" id="SSF50022">
    <property type="entry name" value="ISP domain"/>
    <property type="match status" value="1"/>
</dbReference>
<evidence type="ECO:0000313" key="22">
    <source>
        <dbReference type="EMBL" id="BCZ21963.1"/>
    </source>
</evidence>
<dbReference type="Pfam" id="PF00355">
    <property type="entry name" value="Rieske"/>
    <property type="match status" value="1"/>
</dbReference>
<keyword evidence="5" id="KW-0001">2Fe-2S</keyword>
<name>A0ABN6IGI2_9MYCO</name>
<dbReference type="Proteomes" id="UP000826012">
    <property type="component" value="Chromosome"/>
</dbReference>
<comment type="subcellular location">
    <subcellularLocation>
        <location evidence="2">Membrane</location>
    </subcellularLocation>
</comment>
<evidence type="ECO:0000256" key="19">
    <source>
        <dbReference type="ARBA" id="ARBA00047853"/>
    </source>
</evidence>
<keyword evidence="9" id="KW-0560">Oxidoreductase</keyword>
<evidence type="ECO:0000256" key="11">
    <source>
        <dbReference type="ARBA" id="ARBA00023014"/>
    </source>
</evidence>
<dbReference type="SUPFAM" id="SSF55961">
    <property type="entry name" value="Bet v1-like"/>
    <property type="match status" value="1"/>
</dbReference>
<evidence type="ECO:0000259" key="21">
    <source>
        <dbReference type="PROSITE" id="PS51296"/>
    </source>
</evidence>
<evidence type="ECO:0000256" key="16">
    <source>
        <dbReference type="ARBA" id="ARBA00026095"/>
    </source>
</evidence>
<evidence type="ECO:0000256" key="10">
    <source>
        <dbReference type="ARBA" id="ARBA00023004"/>
    </source>
</evidence>
<keyword evidence="10" id="KW-0408">Iron</keyword>
<evidence type="ECO:0000256" key="14">
    <source>
        <dbReference type="ARBA" id="ARBA00025712"/>
    </source>
</evidence>
<reference evidence="22 23" key="2">
    <citation type="submission" date="2021-07" db="EMBL/GenBank/DDBJ databases">
        <authorList>
            <person name="Matsumoto Y."/>
            <person name="Motooka D."/>
            <person name="Nakamura S."/>
        </authorList>
    </citation>
    <scope>NUCLEOTIDE SEQUENCE [LARGE SCALE GENOMIC DNA]</scope>
    <source>
        <strain evidence="22 23">TY59</strain>
    </source>
</reference>
<sequence length="335" mass="36881">MGEISLPSPFGWFAIGQSSDFAPGEAKPAHWFDQDLVVFRSEDGAIAALDAYCPHMGAHLGFGGTVKDGALECPFHGWRWAGDGSCLAVPYGRKGVPKIRAGAVPVVEQDGVVLLWRGQGEPTWYLPPLLDDGQWSPTTVTRRTLTSHPQEILENITDFAHFHFVHRSHMIEPISEVSSDGNVFTYRARSAPEAVDPDVRIDAIPVEGGVFAYGPGLGVNTMTAQEVPIPQLTRVYITPINEREITLLCMVNIRIDENTDEAAAEALMPVISEAVFDQIDADLVIWGNKRYVEHPAFQNPQERMIGAFRRWFTRFYDDPSAPTAARPSLAQATPA</sequence>
<dbReference type="EMBL" id="AP024828">
    <property type="protein sequence ID" value="BCZ21963.1"/>
    <property type="molecule type" value="Genomic_DNA"/>
</dbReference>
<organism evidence="22 23">
    <name type="scientific">Mycobacterium senriense</name>
    <dbReference type="NCBI Taxonomy" id="2775496"/>
    <lineage>
        <taxon>Bacteria</taxon>
        <taxon>Bacillati</taxon>
        <taxon>Actinomycetota</taxon>
        <taxon>Actinomycetes</taxon>
        <taxon>Mycobacteriales</taxon>
        <taxon>Mycobacteriaceae</taxon>
        <taxon>Mycobacterium</taxon>
        <taxon>Mycobacterium avium complex (MAC)</taxon>
    </lineage>
</organism>
<accession>A0ABN6IGI2</accession>
<keyword evidence="23" id="KW-1185">Reference proteome</keyword>
<keyword evidence="13" id="KW-0443">Lipid metabolism</keyword>
<dbReference type="Gene3D" id="2.102.10.10">
    <property type="entry name" value="Rieske [2Fe-2S] iron-sulphur domain"/>
    <property type="match status" value="1"/>
</dbReference>
<evidence type="ECO:0000256" key="2">
    <source>
        <dbReference type="ARBA" id="ARBA00004370"/>
    </source>
</evidence>
<comment type="catalytic activity">
    <reaction evidence="19">
        <text>cholesterol + NADH + O2 + H(+) = 7-dehydrocholesterol + NAD(+) + 2 H2O</text>
        <dbReference type="Rhea" id="RHEA:51644"/>
        <dbReference type="ChEBI" id="CHEBI:15377"/>
        <dbReference type="ChEBI" id="CHEBI:15378"/>
        <dbReference type="ChEBI" id="CHEBI:15379"/>
        <dbReference type="ChEBI" id="CHEBI:16113"/>
        <dbReference type="ChEBI" id="CHEBI:17759"/>
        <dbReference type="ChEBI" id="CHEBI:57540"/>
        <dbReference type="ChEBI" id="CHEBI:57945"/>
        <dbReference type="EC" id="1.14.19.21"/>
    </reaction>
    <physiologicalReaction direction="left-to-right" evidence="19">
        <dbReference type="Rhea" id="RHEA:51645"/>
    </physiologicalReaction>
</comment>
<dbReference type="InterPro" id="IPR045605">
    <property type="entry name" value="KshA-like_C"/>
</dbReference>
<evidence type="ECO:0000256" key="20">
    <source>
        <dbReference type="ARBA" id="ARBA00049548"/>
    </source>
</evidence>
<evidence type="ECO:0000256" key="9">
    <source>
        <dbReference type="ARBA" id="ARBA00023002"/>
    </source>
</evidence>
<dbReference type="Gene3D" id="3.90.380.10">
    <property type="entry name" value="Naphthalene 1,2-dioxygenase Alpha Subunit, Chain A, domain 1"/>
    <property type="match status" value="1"/>
</dbReference>
<evidence type="ECO:0000256" key="17">
    <source>
        <dbReference type="ARBA" id="ARBA00030944"/>
    </source>
</evidence>
<evidence type="ECO:0000256" key="8">
    <source>
        <dbReference type="ARBA" id="ARBA00022989"/>
    </source>
</evidence>
<dbReference type="InterPro" id="IPR050584">
    <property type="entry name" value="Cholesterol_7-desaturase"/>
</dbReference>
<dbReference type="InterPro" id="IPR017941">
    <property type="entry name" value="Rieske_2Fe-2S"/>
</dbReference>
<keyword evidence="7" id="KW-0442">Lipid degradation</keyword>
<evidence type="ECO:0000256" key="15">
    <source>
        <dbReference type="ARBA" id="ARBA00025729"/>
    </source>
</evidence>
<evidence type="ECO:0000256" key="13">
    <source>
        <dbReference type="ARBA" id="ARBA00023221"/>
    </source>
</evidence>
<dbReference type="InterPro" id="IPR036922">
    <property type="entry name" value="Rieske_2Fe-2S_sf"/>
</dbReference>
<dbReference type="Pfam" id="PF19298">
    <property type="entry name" value="KshA_C"/>
    <property type="match status" value="1"/>
</dbReference>
<evidence type="ECO:0000256" key="1">
    <source>
        <dbReference type="ARBA" id="ARBA00001962"/>
    </source>
</evidence>
<comment type="pathway">
    <text evidence="14">Steroid hormone biosynthesis; dafachronic acid biosynthesis.</text>
</comment>
<comment type="subunit">
    <text evidence="18">Homotrimer. The two-component system 3-ketosteroid-9-alpha-monooxygenase is composed of an oxygenase component KshA and a reductase component KshB.</text>
</comment>
<evidence type="ECO:0000256" key="4">
    <source>
        <dbReference type="ARBA" id="ARBA00022692"/>
    </source>
</evidence>
<proteinExistence type="inferred from homology"/>
<keyword evidence="6" id="KW-0479">Metal-binding</keyword>
<dbReference type="PROSITE" id="PS51296">
    <property type="entry name" value="RIESKE"/>
    <property type="match status" value="1"/>
</dbReference>
<keyword evidence="4" id="KW-0812">Transmembrane</keyword>
<evidence type="ECO:0000313" key="23">
    <source>
        <dbReference type="Proteomes" id="UP000826012"/>
    </source>
</evidence>
<keyword evidence="13" id="KW-0753">Steroid metabolism</keyword>
<dbReference type="RefSeq" id="WP_221045351.1">
    <property type="nucleotide sequence ID" value="NZ_AP024828.1"/>
</dbReference>
<evidence type="ECO:0000256" key="12">
    <source>
        <dbReference type="ARBA" id="ARBA00023136"/>
    </source>
</evidence>
<keyword evidence="11" id="KW-0411">Iron-sulfur</keyword>
<comment type="cofactor">
    <cofactor evidence="1">
        <name>Fe cation</name>
        <dbReference type="ChEBI" id="CHEBI:24875"/>
    </cofactor>
</comment>
<evidence type="ECO:0000256" key="6">
    <source>
        <dbReference type="ARBA" id="ARBA00022723"/>
    </source>
</evidence>
<gene>
    <name evidence="22" type="ORF">MTY59_18180</name>
</gene>
<keyword evidence="8" id="KW-1133">Transmembrane helix</keyword>
<dbReference type="EC" id="1.14.19.21" evidence="16"/>
<protein>
    <recommendedName>
        <fullName evidence="16">cholesterol 7-desaturase</fullName>
        <ecNumber evidence="16">1.14.19.21</ecNumber>
    </recommendedName>
    <alternativeName>
        <fullName evidence="17">Rieske-type oxygenase</fullName>
    </alternativeName>
</protein>
<evidence type="ECO:0000256" key="7">
    <source>
        <dbReference type="ARBA" id="ARBA00022963"/>
    </source>
</evidence>
<dbReference type="PANTHER" id="PTHR21266">
    <property type="entry name" value="IRON-SULFUR DOMAIN CONTAINING PROTEIN"/>
    <property type="match status" value="1"/>
</dbReference>
<feature type="domain" description="Rieske" evidence="21">
    <location>
        <begin position="13"/>
        <end position="115"/>
    </location>
</feature>
<evidence type="ECO:0000256" key="5">
    <source>
        <dbReference type="ARBA" id="ARBA00022714"/>
    </source>
</evidence>
<keyword evidence="12" id="KW-0472">Membrane</keyword>
<comment type="pathway">
    <text evidence="3">Hormone biosynthesis.</text>
</comment>